<feature type="compositionally biased region" description="Low complexity" evidence="6">
    <location>
        <begin position="96"/>
        <end position="114"/>
    </location>
</feature>
<evidence type="ECO:0000256" key="6">
    <source>
        <dbReference type="SAM" id="MobiDB-lite"/>
    </source>
</evidence>
<keyword evidence="5" id="KW-0539">Nucleus</keyword>
<feature type="region of interest" description="Disordered" evidence="6">
    <location>
        <begin position="808"/>
        <end position="860"/>
    </location>
</feature>
<keyword evidence="3" id="KW-0863">Zinc-finger</keyword>
<dbReference type="GO" id="GO:0046983">
    <property type="term" value="F:protein dimerization activity"/>
    <property type="evidence" value="ECO:0007669"/>
    <property type="project" value="InterPro"/>
</dbReference>
<dbReference type="Proteomes" id="UP000541558">
    <property type="component" value="Unassembled WGS sequence"/>
</dbReference>
<evidence type="ECO:0000256" key="2">
    <source>
        <dbReference type="ARBA" id="ARBA00022723"/>
    </source>
</evidence>
<proteinExistence type="predicted"/>
<comment type="caution">
    <text evidence="8">The sequence shown here is derived from an EMBL/GenBank/DDBJ whole genome shotgun (WGS) entry which is preliminary data.</text>
</comment>
<feature type="compositionally biased region" description="Basic residues" evidence="6">
    <location>
        <begin position="115"/>
        <end position="133"/>
    </location>
</feature>
<keyword evidence="9" id="KW-1185">Reference proteome</keyword>
<dbReference type="InterPro" id="IPR012337">
    <property type="entry name" value="RNaseH-like_sf"/>
</dbReference>
<organism evidence="8 9">
    <name type="scientific">Ephemerocybe angulata</name>
    <dbReference type="NCBI Taxonomy" id="980116"/>
    <lineage>
        <taxon>Eukaryota</taxon>
        <taxon>Fungi</taxon>
        <taxon>Dikarya</taxon>
        <taxon>Basidiomycota</taxon>
        <taxon>Agaricomycotina</taxon>
        <taxon>Agaricomycetes</taxon>
        <taxon>Agaricomycetidae</taxon>
        <taxon>Agaricales</taxon>
        <taxon>Agaricineae</taxon>
        <taxon>Psathyrellaceae</taxon>
        <taxon>Ephemerocybe</taxon>
    </lineage>
</organism>
<evidence type="ECO:0000256" key="3">
    <source>
        <dbReference type="ARBA" id="ARBA00022771"/>
    </source>
</evidence>
<accession>A0A8H5FBY4</accession>
<gene>
    <name evidence="8" type="ORF">D9611_013069</name>
</gene>
<dbReference type="PANTHER" id="PTHR46481">
    <property type="entry name" value="ZINC FINGER BED DOMAIN-CONTAINING PROTEIN 4"/>
    <property type="match status" value="1"/>
</dbReference>
<reference evidence="8 9" key="1">
    <citation type="journal article" date="2020" name="ISME J.">
        <title>Uncovering the hidden diversity of litter-decomposition mechanisms in mushroom-forming fungi.</title>
        <authorList>
            <person name="Floudas D."/>
            <person name="Bentzer J."/>
            <person name="Ahren D."/>
            <person name="Johansson T."/>
            <person name="Persson P."/>
            <person name="Tunlid A."/>
        </authorList>
    </citation>
    <scope>NUCLEOTIDE SEQUENCE [LARGE SCALE GENOMIC DNA]</scope>
    <source>
        <strain evidence="8 9">CBS 175.51</strain>
    </source>
</reference>
<evidence type="ECO:0000313" key="9">
    <source>
        <dbReference type="Proteomes" id="UP000541558"/>
    </source>
</evidence>
<dbReference type="InterPro" id="IPR008906">
    <property type="entry name" value="HATC_C_dom"/>
</dbReference>
<name>A0A8H5FBY4_9AGAR</name>
<feature type="region of interest" description="Disordered" evidence="6">
    <location>
        <begin position="1"/>
        <end position="187"/>
    </location>
</feature>
<protein>
    <recommendedName>
        <fullName evidence="7">HAT C-terminal dimerisation domain-containing protein</fullName>
    </recommendedName>
</protein>
<dbReference type="GO" id="GO:0005634">
    <property type="term" value="C:nucleus"/>
    <property type="evidence" value="ECO:0007669"/>
    <property type="project" value="UniProtKB-SubCell"/>
</dbReference>
<evidence type="ECO:0000259" key="7">
    <source>
        <dbReference type="Pfam" id="PF05699"/>
    </source>
</evidence>
<evidence type="ECO:0000256" key="1">
    <source>
        <dbReference type="ARBA" id="ARBA00004123"/>
    </source>
</evidence>
<evidence type="ECO:0000256" key="5">
    <source>
        <dbReference type="ARBA" id="ARBA00023242"/>
    </source>
</evidence>
<keyword evidence="4" id="KW-0862">Zinc</keyword>
<dbReference type="EMBL" id="JAACJK010000115">
    <property type="protein sequence ID" value="KAF5331229.1"/>
    <property type="molecule type" value="Genomic_DNA"/>
</dbReference>
<sequence length="992" mass="111484">MPDAPTPANGRTRNGRERRASFRLQDPDNDGDFELASHRDARQGIQTQTGPVRTSSRSSSPTTTRNGTASVEDADDDDDDDHSTYSAEPDDETDHASTGVSEGEVSESAASTSAPKKRKKANRRSKAKKKAKKAAPAADAPAPDPAAEELSSSDDETTSQAEPGLTQYGSGARLGSRPGSKIRARKSRGLSLDQLKDTIWHFGAAVMALKMCWAHKYCEPEPTKAGPKPRLLSRAWACKALETTLPVPKRNRTQDLDTFFDKTELRGPNGGAKKRQRRCKLCPGIKYLTAEVTTLRRHMEAHHRRRYTKWCDRNDFLSMLPKAVRARREAIHAAATQQTLDGHVQPLPPSTRVIKYSDALFQEVAEEWLIATNQPVEALSHPRFHELIQVAARAGEDGVKIPEKRAVRESIIRRFRNSVKELRERLNSDKVRGEVSLTCDAWQASNRDAYFAVTAHWVEEVAPADWRLRGALIGFTQMNVSHTGAQMGRALYDITKRYGIAHKVGWVTCDNATNNNTMLKFFAEKINNNKARKAAKVPEWKESERHIRCLAHIINLATQAFLGTYSNTPHVNTESTPDELDTTLNDLADITSTTDRDEIGLIRVITVKARSSAKRTALLKQLQEKKGVKIPLNLLLDMKVRWSSSFAMLQRAFNLRDYINDFIWKISLEETSAEKQRALRELAVTPEEWKRVETMLKILVHADMAQHAFSSEANPTLAHALPALEKLHKTWSALAQKGKYERYHDALNAGLEKIATYYNKTSAVDAYTVCMVLDPSLKSYFQKHWGNELELAARQSIEKIFEERWKALNPTSPPRGSAPSLHAVTTQTSSRSRLDVELSDNEDEWSTPNTPSPPAPTHMDRPWVREMNRYLDGNDELDEGQSVVAWWGLNARRLPTWASLARDYLAIMASSVSSERAFSAAGITISKRRNSLKADIVEAIQILKSFLNTDLIFREPTLRRMTGMLCGRTLTMTRMMKWLYSVVSIVFSSVMY</sequence>
<comment type="subcellular location">
    <subcellularLocation>
        <location evidence="1">Nucleus</location>
    </subcellularLocation>
</comment>
<dbReference type="OrthoDB" id="3256444at2759"/>
<dbReference type="SUPFAM" id="SSF53098">
    <property type="entry name" value="Ribonuclease H-like"/>
    <property type="match status" value="1"/>
</dbReference>
<evidence type="ECO:0000256" key="4">
    <source>
        <dbReference type="ARBA" id="ARBA00022833"/>
    </source>
</evidence>
<keyword evidence="2" id="KW-0479">Metal-binding</keyword>
<dbReference type="PANTHER" id="PTHR46481:SF10">
    <property type="entry name" value="ZINC FINGER BED DOMAIN-CONTAINING PROTEIN 39"/>
    <property type="match status" value="1"/>
</dbReference>
<evidence type="ECO:0000313" key="8">
    <source>
        <dbReference type="EMBL" id="KAF5331229.1"/>
    </source>
</evidence>
<feature type="compositionally biased region" description="Acidic residues" evidence="6">
    <location>
        <begin position="72"/>
        <end position="81"/>
    </location>
</feature>
<dbReference type="Pfam" id="PF05699">
    <property type="entry name" value="Dimer_Tnp_hAT"/>
    <property type="match status" value="1"/>
</dbReference>
<dbReference type="AlphaFoldDB" id="A0A8H5FBY4"/>
<feature type="domain" description="HAT C-terminal dimerisation" evidence="7">
    <location>
        <begin position="867"/>
        <end position="945"/>
    </location>
</feature>
<feature type="compositionally biased region" description="Low complexity" evidence="6">
    <location>
        <begin position="53"/>
        <end position="65"/>
    </location>
</feature>
<dbReference type="GO" id="GO:0008270">
    <property type="term" value="F:zinc ion binding"/>
    <property type="evidence" value="ECO:0007669"/>
    <property type="project" value="UniProtKB-KW"/>
</dbReference>
<dbReference type="InterPro" id="IPR052035">
    <property type="entry name" value="ZnF_BED_domain_contain"/>
</dbReference>